<feature type="transmembrane region" description="Helical" evidence="10">
    <location>
        <begin position="255"/>
        <end position="275"/>
    </location>
</feature>
<keyword evidence="3 10" id="KW-0812">Transmembrane</keyword>
<evidence type="ECO:0000256" key="8">
    <source>
        <dbReference type="ARBA" id="ARBA00035585"/>
    </source>
</evidence>
<comment type="catalytic activity">
    <reaction evidence="8">
        <text>fluoride(in) = fluoride(out)</text>
        <dbReference type="Rhea" id="RHEA:76159"/>
        <dbReference type="ChEBI" id="CHEBI:17051"/>
    </reaction>
    <physiologicalReaction direction="left-to-right" evidence="8">
        <dbReference type="Rhea" id="RHEA:76160"/>
    </physiologicalReaction>
</comment>
<dbReference type="EMBL" id="PRKW01000004">
    <property type="protein sequence ID" value="PPB49312.1"/>
    <property type="molecule type" value="Genomic_DNA"/>
</dbReference>
<keyword evidence="4 10" id="KW-1133">Transmembrane helix</keyword>
<comment type="activity regulation">
    <text evidence="10">Na(+) is not transported, but it plays an essential structural role and its presence is essential for fluoride channel function.</text>
</comment>
<keyword evidence="5 10" id="KW-0472">Membrane</keyword>
<evidence type="ECO:0000256" key="10">
    <source>
        <dbReference type="HAMAP-Rule" id="MF_00454"/>
    </source>
</evidence>
<feature type="compositionally biased region" description="Low complexity" evidence="11">
    <location>
        <begin position="92"/>
        <end position="114"/>
    </location>
</feature>
<evidence type="ECO:0000256" key="3">
    <source>
        <dbReference type="ARBA" id="ARBA00022692"/>
    </source>
</evidence>
<dbReference type="AlphaFoldDB" id="A0A2S5IXJ3"/>
<evidence type="ECO:0000256" key="5">
    <source>
        <dbReference type="ARBA" id="ARBA00023136"/>
    </source>
</evidence>
<keyword evidence="10" id="KW-0479">Metal-binding</keyword>
<dbReference type="Pfam" id="PF02537">
    <property type="entry name" value="CRCB"/>
    <property type="match status" value="1"/>
</dbReference>
<sequence>MSPIGSRAKATSSSPPISSLIRASPRRPLPESTRPCSGRTRQHGTRHSRSSVRCSHRCGTLPSRRSPRSAYGHASPSCTTTSRWRGVWVSPASASAGPTASRSPSTSRACSPACRSTATPTSRARSCPASRHPSWPSTGRTTRAWSPACPHSRRRWPKQASISPQSGIRGRVTPSSTTPTASPIAQDRPGTPGPGPWTSSPDTLPDPQRRRPPRDGTPPHLRPGYLGLVFLGGMSGTLVRFGLSEVLPAPSGLPFGIFLINIAGAFALGLLLEALARRGPDEGRRRALRLLFGTGFLGGFTTYSALAVDSALLLGGGRAAAGMGYLGLSVVVGLGATALGIVAGSLVRRRSPGSRGGPP</sequence>
<keyword evidence="2 10" id="KW-1003">Cell membrane</keyword>
<comment type="subcellular location">
    <subcellularLocation>
        <location evidence="1 10">Cell membrane</location>
        <topology evidence="1 10">Multi-pass membrane protein</topology>
    </subcellularLocation>
</comment>
<gene>
    <name evidence="10" type="primary">fluC</name>
    <name evidence="10" type="synonym">crcB</name>
    <name evidence="12" type="ORF">C4K88_10020</name>
</gene>
<evidence type="ECO:0000256" key="1">
    <source>
        <dbReference type="ARBA" id="ARBA00004651"/>
    </source>
</evidence>
<evidence type="ECO:0000256" key="7">
    <source>
        <dbReference type="ARBA" id="ARBA00035120"/>
    </source>
</evidence>
<evidence type="ECO:0000313" key="13">
    <source>
        <dbReference type="Proteomes" id="UP000239297"/>
    </source>
</evidence>
<dbReference type="PANTHER" id="PTHR28259:SF1">
    <property type="entry name" value="FLUORIDE EXPORT PROTEIN 1-RELATED"/>
    <property type="match status" value="1"/>
</dbReference>
<keyword evidence="10" id="KW-0406">Ion transport</keyword>
<evidence type="ECO:0000256" key="6">
    <source>
        <dbReference type="ARBA" id="ARBA00023303"/>
    </source>
</evidence>
<reference evidence="12 13" key="1">
    <citation type="journal article" date="2014" name="Int. J. Syst. Evol. Microbiol.">
        <title>Arthrobacter pityocampae sp. nov., isolated from Thaumetopoea pityocampa (Lep., Thaumetopoeidae).</title>
        <authorList>
            <person name="Ince I.A."/>
            <person name="Demirbag Z."/>
            <person name="Kati H."/>
        </authorList>
    </citation>
    <scope>NUCLEOTIDE SEQUENCE [LARGE SCALE GENOMIC DNA]</scope>
    <source>
        <strain evidence="12 13">Tp2</strain>
    </source>
</reference>
<evidence type="ECO:0000256" key="2">
    <source>
        <dbReference type="ARBA" id="ARBA00022475"/>
    </source>
</evidence>
<feature type="transmembrane region" description="Helical" evidence="10">
    <location>
        <begin position="326"/>
        <end position="347"/>
    </location>
</feature>
<keyword evidence="10" id="KW-0915">Sodium</keyword>
<dbReference type="GO" id="GO:0062054">
    <property type="term" value="F:fluoride channel activity"/>
    <property type="evidence" value="ECO:0007669"/>
    <property type="project" value="UniProtKB-UniRule"/>
</dbReference>
<dbReference type="GO" id="GO:0140114">
    <property type="term" value="P:cellular detoxification of fluoride"/>
    <property type="evidence" value="ECO:0007669"/>
    <property type="project" value="UniProtKB-UniRule"/>
</dbReference>
<feature type="region of interest" description="Disordered" evidence="11">
    <location>
        <begin position="1"/>
        <end position="80"/>
    </location>
</feature>
<dbReference type="PANTHER" id="PTHR28259">
    <property type="entry name" value="FLUORIDE EXPORT PROTEIN 1-RELATED"/>
    <property type="match status" value="1"/>
</dbReference>
<protein>
    <recommendedName>
        <fullName evidence="10">Fluoride-specific ion channel FluC</fullName>
    </recommendedName>
</protein>
<dbReference type="OrthoDB" id="4953817at2"/>
<feature type="transmembrane region" description="Helical" evidence="10">
    <location>
        <begin position="224"/>
        <end position="243"/>
    </location>
</feature>
<dbReference type="Proteomes" id="UP000239297">
    <property type="component" value="Unassembled WGS sequence"/>
</dbReference>
<accession>A0A2S5IXJ3</accession>
<dbReference type="HAMAP" id="MF_00454">
    <property type="entry name" value="FluC"/>
    <property type="match status" value="1"/>
</dbReference>
<keyword evidence="6 10" id="KW-0407">Ion channel</keyword>
<feature type="transmembrane region" description="Helical" evidence="10">
    <location>
        <begin position="287"/>
        <end position="306"/>
    </location>
</feature>
<feature type="compositionally biased region" description="Polar residues" evidence="11">
    <location>
        <begin position="135"/>
        <end position="144"/>
    </location>
</feature>
<organism evidence="12 13">
    <name type="scientific">Arthrobacter pityocampae</name>
    <dbReference type="NCBI Taxonomy" id="547334"/>
    <lineage>
        <taxon>Bacteria</taxon>
        <taxon>Bacillati</taxon>
        <taxon>Actinomycetota</taxon>
        <taxon>Actinomycetes</taxon>
        <taxon>Micrococcales</taxon>
        <taxon>Micrococcaceae</taxon>
        <taxon>Arthrobacter</taxon>
    </lineage>
</organism>
<evidence type="ECO:0000256" key="4">
    <source>
        <dbReference type="ARBA" id="ARBA00022989"/>
    </source>
</evidence>
<comment type="caution">
    <text evidence="12">The sequence shown here is derived from an EMBL/GenBank/DDBJ whole genome shotgun (WGS) entry which is preliminary data.</text>
</comment>
<keyword evidence="10" id="KW-0813">Transport</keyword>
<comment type="similarity">
    <text evidence="7 10">Belongs to the fluoride channel Fluc/FEX (TC 1.A.43) family.</text>
</comment>
<dbReference type="InterPro" id="IPR003691">
    <property type="entry name" value="FluC"/>
</dbReference>
<dbReference type="GO" id="GO:0005886">
    <property type="term" value="C:plasma membrane"/>
    <property type="evidence" value="ECO:0007669"/>
    <property type="project" value="UniProtKB-SubCell"/>
</dbReference>
<feature type="region of interest" description="Disordered" evidence="11">
    <location>
        <begin position="92"/>
        <end position="221"/>
    </location>
</feature>
<evidence type="ECO:0000256" key="9">
    <source>
        <dbReference type="ARBA" id="ARBA00049940"/>
    </source>
</evidence>
<feature type="binding site" evidence="10">
    <location>
        <position position="301"/>
    </location>
    <ligand>
        <name>Na(+)</name>
        <dbReference type="ChEBI" id="CHEBI:29101"/>
        <note>structural</note>
    </ligand>
</feature>
<comment type="function">
    <text evidence="9 10">Fluoride-specific ion channel. Important for reducing fluoride concentration in the cell, thus reducing its toxicity.</text>
</comment>
<feature type="compositionally biased region" description="Low complexity" evidence="11">
    <location>
        <begin position="196"/>
        <end position="206"/>
    </location>
</feature>
<feature type="binding site" evidence="10">
    <location>
        <position position="298"/>
    </location>
    <ligand>
        <name>Na(+)</name>
        <dbReference type="ChEBI" id="CHEBI:29101"/>
        <note>structural</note>
    </ligand>
</feature>
<name>A0A2S5IXJ3_9MICC</name>
<proteinExistence type="inferred from homology"/>
<dbReference type="GO" id="GO:0046872">
    <property type="term" value="F:metal ion binding"/>
    <property type="evidence" value="ECO:0007669"/>
    <property type="project" value="UniProtKB-KW"/>
</dbReference>
<evidence type="ECO:0000313" key="12">
    <source>
        <dbReference type="EMBL" id="PPB49312.1"/>
    </source>
</evidence>
<keyword evidence="13" id="KW-1185">Reference proteome</keyword>
<evidence type="ECO:0000256" key="11">
    <source>
        <dbReference type="SAM" id="MobiDB-lite"/>
    </source>
</evidence>
<feature type="compositionally biased region" description="Basic residues" evidence="11">
    <location>
        <begin position="40"/>
        <end position="56"/>
    </location>
</feature>
<feature type="compositionally biased region" description="Low complexity" evidence="11">
    <location>
        <begin position="173"/>
        <end position="183"/>
    </location>
</feature>